<name>A0A0L0SR81_ALLM3</name>
<dbReference type="Gene3D" id="3.80.10.10">
    <property type="entry name" value="Ribonuclease Inhibitor"/>
    <property type="match status" value="1"/>
</dbReference>
<gene>
    <name evidence="1" type="ORF">AMAG_10689</name>
</gene>
<dbReference type="VEuPathDB" id="FungiDB:AMAG_10689"/>
<protein>
    <recommendedName>
        <fullName evidence="3">F-box domain-containing protein</fullName>
    </recommendedName>
</protein>
<keyword evidence="2" id="KW-1185">Reference proteome</keyword>
<sequence>MTSVRASIERLPFDVVELICQHVHGEHGAGRGSHLFEFAFASAFFLAPAVRAALCFRPRHDAHWPAVYERNDWETTSLCHPNLSRAESCAVGSYFVTWRGDGPPTIRLALPARDDNRARMVLPWQSHCSVNVGSESSVVAGGPSCLSLHWSFLKVPLRQVMHFQIGDKTWPQIPEMCRFLSIDESDDCFDDDVGSWPQCPSTVVGLSLNTYSLDPHHAARYLPPHLRSFLLTIKHSAVIEALPPLFHKLPRTLVVLKLCHGSAIASWFRLKSRVSQVGAALASLPNLMVFHHELLSITDVSHVLQGLASRRDGQIVRMRTISLSILPPDPIELLESCESSLYLTPGAQWEAICHSASALLDIEHVHLEQLEYWDADSHEPDHARAAFSVLCFLPAPTHSLSASLVGWYPEFMPLLVNRIAQSPTMFALRLKSQVRPRQYDEGTMLSQDSVATSTSWILPSSLTHINLSSCHLTSQDLEFLAPRWPSQLKDLNISCNDITTVATPFPLGLRSLNLAENPLCDGEHLEVWIEALPPSLRKLNVVDCGLPEHALELIGNAVQRSGMSPTCKPRLVVLVEETDCV</sequence>
<reference evidence="2" key="2">
    <citation type="submission" date="2009-11" db="EMBL/GenBank/DDBJ databases">
        <title>The Genome Sequence of Allomyces macrogynus strain ATCC 38327.</title>
        <authorList>
            <consortium name="The Broad Institute Genome Sequencing Platform"/>
            <person name="Russ C."/>
            <person name="Cuomo C."/>
            <person name="Shea T."/>
            <person name="Young S.K."/>
            <person name="Zeng Q."/>
            <person name="Koehrsen M."/>
            <person name="Haas B."/>
            <person name="Borodovsky M."/>
            <person name="Guigo R."/>
            <person name="Alvarado L."/>
            <person name="Berlin A."/>
            <person name="Borenstein D."/>
            <person name="Chen Z."/>
            <person name="Engels R."/>
            <person name="Freedman E."/>
            <person name="Gellesch M."/>
            <person name="Goldberg J."/>
            <person name="Griggs A."/>
            <person name="Gujja S."/>
            <person name="Heiman D."/>
            <person name="Hepburn T."/>
            <person name="Howarth C."/>
            <person name="Jen D."/>
            <person name="Larson L."/>
            <person name="Lewis B."/>
            <person name="Mehta T."/>
            <person name="Park D."/>
            <person name="Pearson M."/>
            <person name="Roberts A."/>
            <person name="Saif S."/>
            <person name="Shenoy N."/>
            <person name="Sisk P."/>
            <person name="Stolte C."/>
            <person name="Sykes S."/>
            <person name="Walk T."/>
            <person name="White J."/>
            <person name="Yandava C."/>
            <person name="Burger G."/>
            <person name="Gray M.W."/>
            <person name="Holland P.W.H."/>
            <person name="King N."/>
            <person name="Lang F.B.F."/>
            <person name="Roger A.J."/>
            <person name="Ruiz-Trillo I."/>
            <person name="Lander E."/>
            <person name="Nusbaum C."/>
        </authorList>
    </citation>
    <scope>NUCLEOTIDE SEQUENCE [LARGE SCALE GENOMIC DNA]</scope>
    <source>
        <strain evidence="2">ATCC 38327</strain>
    </source>
</reference>
<dbReference type="SUPFAM" id="SSF52047">
    <property type="entry name" value="RNI-like"/>
    <property type="match status" value="1"/>
</dbReference>
<organism evidence="1 2">
    <name type="scientific">Allomyces macrogynus (strain ATCC 38327)</name>
    <name type="common">Allomyces javanicus var. macrogynus</name>
    <dbReference type="NCBI Taxonomy" id="578462"/>
    <lineage>
        <taxon>Eukaryota</taxon>
        <taxon>Fungi</taxon>
        <taxon>Fungi incertae sedis</taxon>
        <taxon>Blastocladiomycota</taxon>
        <taxon>Blastocladiomycetes</taxon>
        <taxon>Blastocladiales</taxon>
        <taxon>Blastocladiaceae</taxon>
        <taxon>Allomyces</taxon>
    </lineage>
</organism>
<evidence type="ECO:0000313" key="1">
    <source>
        <dbReference type="EMBL" id="KNE65022.1"/>
    </source>
</evidence>
<dbReference type="InterPro" id="IPR032675">
    <property type="entry name" value="LRR_dom_sf"/>
</dbReference>
<dbReference type="Proteomes" id="UP000054350">
    <property type="component" value="Unassembled WGS sequence"/>
</dbReference>
<dbReference type="Pfam" id="PF13516">
    <property type="entry name" value="LRR_6"/>
    <property type="match status" value="1"/>
</dbReference>
<evidence type="ECO:0000313" key="2">
    <source>
        <dbReference type="Proteomes" id="UP000054350"/>
    </source>
</evidence>
<dbReference type="EMBL" id="GG745346">
    <property type="protein sequence ID" value="KNE65022.1"/>
    <property type="molecule type" value="Genomic_DNA"/>
</dbReference>
<evidence type="ECO:0008006" key="3">
    <source>
        <dbReference type="Google" id="ProtNLM"/>
    </source>
</evidence>
<proteinExistence type="predicted"/>
<dbReference type="AlphaFoldDB" id="A0A0L0SR81"/>
<dbReference type="InterPro" id="IPR001611">
    <property type="entry name" value="Leu-rich_rpt"/>
</dbReference>
<accession>A0A0L0SR81</accession>
<reference evidence="1 2" key="1">
    <citation type="submission" date="2009-11" db="EMBL/GenBank/DDBJ databases">
        <title>Annotation of Allomyces macrogynus ATCC 38327.</title>
        <authorList>
            <consortium name="The Broad Institute Genome Sequencing Platform"/>
            <person name="Russ C."/>
            <person name="Cuomo C."/>
            <person name="Burger G."/>
            <person name="Gray M.W."/>
            <person name="Holland P.W.H."/>
            <person name="King N."/>
            <person name="Lang F.B.F."/>
            <person name="Roger A.J."/>
            <person name="Ruiz-Trillo I."/>
            <person name="Young S.K."/>
            <person name="Zeng Q."/>
            <person name="Gargeya S."/>
            <person name="Fitzgerald M."/>
            <person name="Haas B."/>
            <person name="Abouelleil A."/>
            <person name="Alvarado L."/>
            <person name="Arachchi H.M."/>
            <person name="Berlin A."/>
            <person name="Chapman S.B."/>
            <person name="Gearin G."/>
            <person name="Goldberg J."/>
            <person name="Griggs A."/>
            <person name="Gujja S."/>
            <person name="Hansen M."/>
            <person name="Heiman D."/>
            <person name="Howarth C."/>
            <person name="Larimer J."/>
            <person name="Lui A."/>
            <person name="MacDonald P.J.P."/>
            <person name="McCowen C."/>
            <person name="Montmayeur A."/>
            <person name="Murphy C."/>
            <person name="Neiman D."/>
            <person name="Pearson M."/>
            <person name="Priest M."/>
            <person name="Roberts A."/>
            <person name="Saif S."/>
            <person name="Shea T."/>
            <person name="Sisk P."/>
            <person name="Stolte C."/>
            <person name="Sykes S."/>
            <person name="Wortman J."/>
            <person name="Nusbaum C."/>
            <person name="Birren B."/>
        </authorList>
    </citation>
    <scope>NUCLEOTIDE SEQUENCE [LARGE SCALE GENOMIC DNA]</scope>
    <source>
        <strain evidence="1 2">ATCC 38327</strain>
    </source>
</reference>